<dbReference type="InterPro" id="IPR002481">
    <property type="entry name" value="FUR"/>
</dbReference>
<evidence type="ECO:0000256" key="1">
    <source>
        <dbReference type="ARBA" id="ARBA00007957"/>
    </source>
</evidence>
<evidence type="ECO:0000313" key="8">
    <source>
        <dbReference type="EMBL" id="WKK86917.1"/>
    </source>
</evidence>
<organism evidence="8 10">
    <name type="scientific">Marivirga arenosa</name>
    <dbReference type="NCBI Taxonomy" id="3059076"/>
    <lineage>
        <taxon>Bacteria</taxon>
        <taxon>Pseudomonadati</taxon>
        <taxon>Bacteroidota</taxon>
        <taxon>Cytophagia</taxon>
        <taxon>Cytophagales</taxon>
        <taxon>Marivirgaceae</taxon>
        <taxon>Marivirga</taxon>
    </lineage>
</organism>
<evidence type="ECO:0000256" key="4">
    <source>
        <dbReference type="ARBA" id="ARBA00023015"/>
    </source>
</evidence>
<dbReference type="SUPFAM" id="SSF46785">
    <property type="entry name" value="Winged helix' DNA-binding domain"/>
    <property type="match status" value="1"/>
</dbReference>
<evidence type="ECO:0000313" key="10">
    <source>
        <dbReference type="Proteomes" id="UP001244443"/>
    </source>
</evidence>
<evidence type="ECO:0000256" key="3">
    <source>
        <dbReference type="ARBA" id="ARBA00022833"/>
    </source>
</evidence>
<feature type="binding site" evidence="7">
    <location>
        <position position="109"/>
    </location>
    <ligand>
        <name>Zn(2+)</name>
        <dbReference type="ChEBI" id="CHEBI:29105"/>
    </ligand>
</feature>
<dbReference type="GO" id="GO:1900376">
    <property type="term" value="P:regulation of secondary metabolite biosynthetic process"/>
    <property type="evidence" value="ECO:0007669"/>
    <property type="project" value="TreeGrafter"/>
</dbReference>
<comment type="cofactor">
    <cofactor evidence="7">
        <name>Zn(2+)</name>
        <dbReference type="ChEBI" id="CHEBI:29105"/>
    </cofactor>
    <text evidence="7">Binds 1 zinc ion per subunit.</text>
</comment>
<dbReference type="Proteomes" id="UP001244443">
    <property type="component" value="Chromosome"/>
</dbReference>
<dbReference type="Proteomes" id="UP001232019">
    <property type="component" value="Chromosome"/>
</dbReference>
<evidence type="ECO:0000256" key="2">
    <source>
        <dbReference type="ARBA" id="ARBA00022491"/>
    </source>
</evidence>
<feature type="binding site" evidence="7">
    <location>
        <position position="112"/>
    </location>
    <ligand>
        <name>Zn(2+)</name>
        <dbReference type="ChEBI" id="CHEBI:29105"/>
    </ligand>
</feature>
<dbReference type="InterPro" id="IPR043135">
    <property type="entry name" value="Fur_C"/>
</dbReference>
<dbReference type="InterPro" id="IPR036390">
    <property type="entry name" value="WH_DNA-bd_sf"/>
</dbReference>
<dbReference type="KEGG" id="marp:QYS47_29470"/>
<keyword evidence="4" id="KW-0805">Transcription regulation</keyword>
<proteinExistence type="inferred from homology"/>
<keyword evidence="7" id="KW-0479">Metal-binding</keyword>
<sequence length="151" mass="17644">MIFEEEDFEMEITIKPENILRSNGLRKTQIRLEMLQIFMNSNHALSVNDLERDLKSSHDRVTIYRALNSFEENGILHQTPDPNGNMRYAMCSDSCPEHTHQDKHAHFICEKCQQTYCLEDVKIPDVELENGYQLNSITYTMNGICKECQLN</sequence>
<dbReference type="GO" id="GO:0045892">
    <property type="term" value="P:negative regulation of DNA-templated transcription"/>
    <property type="evidence" value="ECO:0007669"/>
    <property type="project" value="TreeGrafter"/>
</dbReference>
<dbReference type="EMBL" id="CP129968">
    <property type="protein sequence ID" value="WNB18189.1"/>
    <property type="molecule type" value="Genomic_DNA"/>
</dbReference>
<keyword evidence="10" id="KW-1185">Reference proteome</keyword>
<evidence type="ECO:0000256" key="7">
    <source>
        <dbReference type="PIRSR" id="PIRSR602481-1"/>
    </source>
</evidence>
<dbReference type="GO" id="GO:0003700">
    <property type="term" value="F:DNA-binding transcription factor activity"/>
    <property type="evidence" value="ECO:0007669"/>
    <property type="project" value="InterPro"/>
</dbReference>
<dbReference type="Gene3D" id="3.30.1490.190">
    <property type="match status" value="1"/>
</dbReference>
<dbReference type="AlphaFoldDB" id="A0AA49GH68"/>
<evidence type="ECO:0000256" key="5">
    <source>
        <dbReference type="ARBA" id="ARBA00023125"/>
    </source>
</evidence>
<protein>
    <submittedName>
        <fullName evidence="8">Fur family transcriptional regulator</fullName>
    </submittedName>
</protein>
<dbReference type="GO" id="GO:0000976">
    <property type="term" value="F:transcription cis-regulatory region binding"/>
    <property type="evidence" value="ECO:0007669"/>
    <property type="project" value="TreeGrafter"/>
</dbReference>
<feature type="binding site" evidence="7">
    <location>
        <position position="145"/>
    </location>
    <ligand>
        <name>Zn(2+)</name>
        <dbReference type="ChEBI" id="CHEBI:29105"/>
    </ligand>
</feature>
<dbReference type="InterPro" id="IPR036388">
    <property type="entry name" value="WH-like_DNA-bd_sf"/>
</dbReference>
<dbReference type="EMBL" id="CP129970">
    <property type="protein sequence ID" value="WKK86917.1"/>
    <property type="molecule type" value="Genomic_DNA"/>
</dbReference>
<name>A0AA49GH68_9BACT</name>
<dbReference type="Pfam" id="PF01475">
    <property type="entry name" value="FUR"/>
    <property type="match status" value="1"/>
</dbReference>
<accession>A0AA52F0N8</accession>
<dbReference type="PANTHER" id="PTHR33202:SF22">
    <property type="entry name" value="HYDROGEN PEROXIDE SENSITIVE REPRESSOR"/>
    <property type="match status" value="1"/>
</dbReference>
<dbReference type="GO" id="GO:0008270">
    <property type="term" value="F:zinc ion binding"/>
    <property type="evidence" value="ECO:0007669"/>
    <property type="project" value="TreeGrafter"/>
</dbReference>
<dbReference type="CDD" id="cd07153">
    <property type="entry name" value="Fur_like"/>
    <property type="match status" value="1"/>
</dbReference>
<comment type="similarity">
    <text evidence="1">Belongs to the Fur family.</text>
</comment>
<keyword evidence="3 7" id="KW-0862">Zinc</keyword>
<dbReference type="Gene3D" id="1.10.10.10">
    <property type="entry name" value="Winged helix-like DNA-binding domain superfamily/Winged helix DNA-binding domain"/>
    <property type="match status" value="1"/>
</dbReference>
<keyword evidence="2" id="KW-0678">Repressor</keyword>
<feature type="binding site" evidence="7">
    <location>
        <position position="148"/>
    </location>
    <ligand>
        <name>Zn(2+)</name>
        <dbReference type="ChEBI" id="CHEBI:29105"/>
    </ligand>
</feature>
<accession>A0AA49GH68</accession>
<keyword evidence="6" id="KW-0804">Transcription</keyword>
<dbReference type="PANTHER" id="PTHR33202">
    <property type="entry name" value="ZINC UPTAKE REGULATION PROTEIN"/>
    <property type="match status" value="1"/>
</dbReference>
<reference evidence="8 10" key="1">
    <citation type="submission" date="2023-08" db="EMBL/GenBank/DDBJ databases">
        <title>Comparative genomics and taxonomic characterization of three novel marine species of genus Marivirga.</title>
        <authorList>
            <person name="Muhammad N."/>
            <person name="Kim S.-G."/>
        </authorList>
    </citation>
    <scope>NUCLEOTIDE SEQUENCE [LARGE SCALE GENOMIC DNA]</scope>
    <source>
        <strain evidence="8 10">ABR2-2</strain>
        <strain evidence="9">BKB1-2</strain>
    </source>
</reference>
<evidence type="ECO:0000313" key="9">
    <source>
        <dbReference type="EMBL" id="WNB18189.1"/>
    </source>
</evidence>
<dbReference type="RefSeq" id="WP_302103299.1">
    <property type="nucleotide sequence ID" value="NZ_CP129968.2"/>
</dbReference>
<evidence type="ECO:0000256" key="6">
    <source>
        <dbReference type="ARBA" id="ARBA00023163"/>
    </source>
</evidence>
<gene>
    <name evidence="9" type="ORF">QYS47_29470</name>
    <name evidence="8" type="ORF">QYS48_08720</name>
</gene>
<keyword evidence="5" id="KW-0238">DNA-binding</keyword>